<protein>
    <submittedName>
        <fullName evidence="2">Uncharacterized protein</fullName>
    </submittedName>
</protein>
<organism evidence="2 3">
    <name type="scientific">Araneus ventricosus</name>
    <name type="common">Orbweaver spider</name>
    <name type="synonym">Epeira ventricosa</name>
    <dbReference type="NCBI Taxonomy" id="182803"/>
    <lineage>
        <taxon>Eukaryota</taxon>
        <taxon>Metazoa</taxon>
        <taxon>Ecdysozoa</taxon>
        <taxon>Arthropoda</taxon>
        <taxon>Chelicerata</taxon>
        <taxon>Arachnida</taxon>
        <taxon>Araneae</taxon>
        <taxon>Araneomorphae</taxon>
        <taxon>Entelegynae</taxon>
        <taxon>Araneoidea</taxon>
        <taxon>Araneidae</taxon>
        <taxon>Araneus</taxon>
    </lineage>
</organism>
<keyword evidence="1" id="KW-0732">Signal</keyword>
<comment type="caution">
    <text evidence="2">The sequence shown here is derived from an EMBL/GenBank/DDBJ whole genome shotgun (WGS) entry which is preliminary data.</text>
</comment>
<sequence>MQALKVEKCINNQNSSNKTKFAMHSWLILMLVVLACASMVLADDSEALCLMIPSSTMNMMSTVMNGAMSMYQKYRG</sequence>
<proteinExistence type="predicted"/>
<evidence type="ECO:0000256" key="1">
    <source>
        <dbReference type="SAM" id="SignalP"/>
    </source>
</evidence>
<dbReference type="Proteomes" id="UP000499080">
    <property type="component" value="Unassembled WGS sequence"/>
</dbReference>
<feature type="signal peptide" evidence="1">
    <location>
        <begin position="1"/>
        <end position="42"/>
    </location>
</feature>
<dbReference type="EMBL" id="BGPR01147240">
    <property type="protein sequence ID" value="GBN78839.1"/>
    <property type="molecule type" value="Genomic_DNA"/>
</dbReference>
<evidence type="ECO:0000313" key="3">
    <source>
        <dbReference type="Proteomes" id="UP000499080"/>
    </source>
</evidence>
<reference evidence="2 3" key="1">
    <citation type="journal article" date="2019" name="Sci. Rep.">
        <title>Orb-weaving spider Araneus ventricosus genome elucidates the spidroin gene catalogue.</title>
        <authorList>
            <person name="Kono N."/>
            <person name="Nakamura H."/>
            <person name="Ohtoshi R."/>
            <person name="Moran D.A.P."/>
            <person name="Shinohara A."/>
            <person name="Yoshida Y."/>
            <person name="Fujiwara M."/>
            <person name="Mori M."/>
            <person name="Tomita M."/>
            <person name="Arakawa K."/>
        </authorList>
    </citation>
    <scope>NUCLEOTIDE SEQUENCE [LARGE SCALE GENOMIC DNA]</scope>
</reference>
<keyword evidence="3" id="KW-1185">Reference proteome</keyword>
<gene>
    <name evidence="2" type="ORF">AVEN_132381_1</name>
</gene>
<name>A0A4Y2RU94_ARAVE</name>
<dbReference type="AlphaFoldDB" id="A0A4Y2RU94"/>
<feature type="chain" id="PRO_5021404553" evidence="1">
    <location>
        <begin position="43"/>
        <end position="76"/>
    </location>
</feature>
<accession>A0A4Y2RU94</accession>
<evidence type="ECO:0000313" key="2">
    <source>
        <dbReference type="EMBL" id="GBN78839.1"/>
    </source>
</evidence>